<evidence type="ECO:0000313" key="2">
    <source>
        <dbReference type="Proteomes" id="UP000314294"/>
    </source>
</evidence>
<dbReference type="Proteomes" id="UP000314294">
    <property type="component" value="Unassembled WGS sequence"/>
</dbReference>
<dbReference type="EMBL" id="SRLO01000198">
    <property type="protein sequence ID" value="TNN67836.1"/>
    <property type="molecule type" value="Genomic_DNA"/>
</dbReference>
<evidence type="ECO:0000313" key="1">
    <source>
        <dbReference type="EMBL" id="TNN67836.1"/>
    </source>
</evidence>
<gene>
    <name evidence="1" type="ORF">EYF80_021990</name>
</gene>
<sequence length="64" mass="7287">MTFTFMGLSDTTLYYKDALKLGPSQMMENRLPDALCQEPMSWIWVSTALHAEYNSLLPNIKSDA</sequence>
<comment type="caution">
    <text evidence="1">The sequence shown here is derived from an EMBL/GenBank/DDBJ whole genome shotgun (WGS) entry which is preliminary data.</text>
</comment>
<dbReference type="AlphaFoldDB" id="A0A4Z2HPR3"/>
<name>A0A4Z2HPR3_9TELE</name>
<organism evidence="1 2">
    <name type="scientific">Liparis tanakae</name>
    <name type="common">Tanaka's snailfish</name>
    <dbReference type="NCBI Taxonomy" id="230148"/>
    <lineage>
        <taxon>Eukaryota</taxon>
        <taxon>Metazoa</taxon>
        <taxon>Chordata</taxon>
        <taxon>Craniata</taxon>
        <taxon>Vertebrata</taxon>
        <taxon>Euteleostomi</taxon>
        <taxon>Actinopterygii</taxon>
        <taxon>Neopterygii</taxon>
        <taxon>Teleostei</taxon>
        <taxon>Neoteleostei</taxon>
        <taxon>Acanthomorphata</taxon>
        <taxon>Eupercaria</taxon>
        <taxon>Perciformes</taxon>
        <taxon>Cottioidei</taxon>
        <taxon>Cottales</taxon>
        <taxon>Liparidae</taxon>
        <taxon>Liparis</taxon>
    </lineage>
</organism>
<accession>A0A4Z2HPR3</accession>
<keyword evidence="2" id="KW-1185">Reference proteome</keyword>
<protein>
    <submittedName>
        <fullName evidence="1">Uncharacterized protein</fullName>
    </submittedName>
</protein>
<proteinExistence type="predicted"/>
<reference evidence="1 2" key="1">
    <citation type="submission" date="2019-03" db="EMBL/GenBank/DDBJ databases">
        <title>First draft genome of Liparis tanakae, snailfish: a comprehensive survey of snailfish specific genes.</title>
        <authorList>
            <person name="Kim W."/>
            <person name="Song I."/>
            <person name="Jeong J.-H."/>
            <person name="Kim D."/>
            <person name="Kim S."/>
            <person name="Ryu S."/>
            <person name="Song J.Y."/>
            <person name="Lee S.K."/>
        </authorList>
    </citation>
    <scope>NUCLEOTIDE SEQUENCE [LARGE SCALE GENOMIC DNA]</scope>
    <source>
        <tissue evidence="1">Muscle</tissue>
    </source>
</reference>